<dbReference type="InterPro" id="IPR001650">
    <property type="entry name" value="Helicase_C-like"/>
</dbReference>
<dbReference type="PANTHER" id="PTHR47959">
    <property type="entry name" value="ATP-DEPENDENT RNA HELICASE RHLE-RELATED"/>
    <property type="match status" value="1"/>
</dbReference>
<evidence type="ECO:0000256" key="3">
    <source>
        <dbReference type="ARBA" id="ARBA00022801"/>
    </source>
</evidence>
<protein>
    <recommendedName>
        <fullName evidence="1">RNA helicase</fullName>
        <ecNumber evidence="1">3.6.4.13</ecNumber>
    </recommendedName>
</protein>
<evidence type="ECO:0000256" key="2">
    <source>
        <dbReference type="ARBA" id="ARBA00022741"/>
    </source>
</evidence>
<evidence type="ECO:0000256" key="6">
    <source>
        <dbReference type="ARBA" id="ARBA00047984"/>
    </source>
</evidence>
<evidence type="ECO:0000256" key="4">
    <source>
        <dbReference type="ARBA" id="ARBA00022806"/>
    </source>
</evidence>
<dbReference type="CDD" id="cd18787">
    <property type="entry name" value="SF2_C_DEAD"/>
    <property type="match status" value="1"/>
</dbReference>
<keyword evidence="5" id="KW-0067">ATP-binding</keyword>
<dbReference type="GO" id="GO:0005524">
    <property type="term" value="F:ATP binding"/>
    <property type="evidence" value="ECO:0007669"/>
    <property type="project" value="UniProtKB-KW"/>
</dbReference>
<accession>U4L7J8</accession>
<dbReference type="SUPFAM" id="SSF52540">
    <property type="entry name" value="P-loop containing nucleoside triphosphate hydrolases"/>
    <property type="match status" value="1"/>
</dbReference>
<dbReference type="EC" id="3.6.4.13" evidence="1"/>
<dbReference type="PROSITE" id="PS51194">
    <property type="entry name" value="HELICASE_CTER"/>
    <property type="match status" value="1"/>
</dbReference>
<feature type="compositionally biased region" description="Basic and acidic residues" evidence="8">
    <location>
        <begin position="302"/>
        <end position="320"/>
    </location>
</feature>
<feature type="domain" description="Helicase C-terminal" evidence="9">
    <location>
        <begin position="24"/>
        <end position="192"/>
    </location>
</feature>
<evidence type="ECO:0000313" key="11">
    <source>
        <dbReference type="Proteomes" id="UP000018144"/>
    </source>
</evidence>
<dbReference type="InterPro" id="IPR027417">
    <property type="entry name" value="P-loop_NTPase"/>
</dbReference>
<dbReference type="InterPro" id="IPR050079">
    <property type="entry name" value="DEAD_box_RNA_helicase"/>
</dbReference>
<keyword evidence="4 10" id="KW-0347">Helicase</keyword>
<evidence type="ECO:0000313" key="10">
    <source>
        <dbReference type="EMBL" id="CCX13620.1"/>
    </source>
</evidence>
<keyword evidence="2" id="KW-0547">Nucleotide-binding</keyword>
<proteinExistence type="predicted"/>
<dbReference type="OMA" id="RCAHRPD"/>
<evidence type="ECO:0000256" key="7">
    <source>
        <dbReference type="SAM" id="Coils"/>
    </source>
</evidence>
<keyword evidence="3" id="KW-0378">Hydrolase</keyword>
<keyword evidence="11" id="KW-1185">Reference proteome</keyword>
<dbReference type="STRING" id="1076935.U4L7J8"/>
<evidence type="ECO:0000256" key="5">
    <source>
        <dbReference type="ARBA" id="ARBA00022840"/>
    </source>
</evidence>
<dbReference type="SMART" id="SM00490">
    <property type="entry name" value="HELICc"/>
    <property type="match status" value="1"/>
</dbReference>
<evidence type="ECO:0000256" key="1">
    <source>
        <dbReference type="ARBA" id="ARBA00012552"/>
    </source>
</evidence>
<dbReference type="GO" id="GO:0016787">
    <property type="term" value="F:hydrolase activity"/>
    <property type="evidence" value="ECO:0007669"/>
    <property type="project" value="UniProtKB-KW"/>
</dbReference>
<feature type="compositionally biased region" description="Basic residues" evidence="8">
    <location>
        <begin position="321"/>
        <end position="339"/>
    </location>
</feature>
<dbReference type="Pfam" id="PF00271">
    <property type="entry name" value="Helicase_C"/>
    <property type="match status" value="1"/>
</dbReference>
<name>U4L7J8_PYROM</name>
<comment type="catalytic activity">
    <reaction evidence="6">
        <text>ATP + H2O = ADP + phosphate + H(+)</text>
        <dbReference type="Rhea" id="RHEA:13065"/>
        <dbReference type="ChEBI" id="CHEBI:15377"/>
        <dbReference type="ChEBI" id="CHEBI:15378"/>
        <dbReference type="ChEBI" id="CHEBI:30616"/>
        <dbReference type="ChEBI" id="CHEBI:43474"/>
        <dbReference type="ChEBI" id="CHEBI:456216"/>
        <dbReference type="EC" id="3.6.4.13"/>
    </reaction>
</comment>
<reference evidence="10 11" key="1">
    <citation type="journal article" date="2013" name="PLoS Genet.">
        <title>The genome and development-dependent transcriptomes of Pyronema confluens: a window into fungal evolution.</title>
        <authorList>
            <person name="Traeger S."/>
            <person name="Altegoer F."/>
            <person name="Freitag M."/>
            <person name="Gabaldon T."/>
            <person name="Kempken F."/>
            <person name="Kumar A."/>
            <person name="Marcet-Houben M."/>
            <person name="Poggeler S."/>
            <person name="Stajich J.E."/>
            <person name="Nowrousian M."/>
        </authorList>
    </citation>
    <scope>NUCLEOTIDE SEQUENCE [LARGE SCALE GENOMIC DNA]</scope>
    <source>
        <strain evidence="11">CBS 100304</strain>
        <tissue evidence="10">Vegetative mycelium</tissue>
    </source>
</reference>
<dbReference type="Gene3D" id="3.40.50.300">
    <property type="entry name" value="P-loop containing nucleotide triphosphate hydrolases"/>
    <property type="match status" value="1"/>
</dbReference>
<dbReference type="GO" id="GO:0003724">
    <property type="term" value="F:RNA helicase activity"/>
    <property type="evidence" value="ECO:0007669"/>
    <property type="project" value="UniProtKB-EC"/>
</dbReference>
<dbReference type="eggNOG" id="KOG0338">
    <property type="taxonomic scope" value="Eukaryota"/>
</dbReference>
<gene>
    <name evidence="10" type="ORF">PCON_13213</name>
</gene>
<dbReference type="OrthoDB" id="10259843at2759"/>
<feature type="coiled-coil region" evidence="7">
    <location>
        <begin position="181"/>
        <end position="208"/>
    </location>
</feature>
<evidence type="ECO:0000256" key="8">
    <source>
        <dbReference type="SAM" id="MobiDB-lite"/>
    </source>
</evidence>
<evidence type="ECO:0000259" key="9">
    <source>
        <dbReference type="PROSITE" id="PS51194"/>
    </source>
</evidence>
<dbReference type="Proteomes" id="UP000018144">
    <property type="component" value="Unassembled WGS sequence"/>
</dbReference>
<sequence length="339" mass="38390">MQSMGLKTPYPRCLPSWWPVSVSLVVNLGEEEQESFGRGGRCAHRPDRLLVNHRATPAARVTGEELSTGQPPAVAAETTAKTPNLHRSLTQEQRVKAVQAFRDGSVDFLLATDLASRGLDIKNVDVVMNFELPQSYDIYQHRIGRTARAGRSGRSITLATEAERKILKTAVVSRVLDNDKVDTLHTKLETLESEVDEVLEEEKNERHIQTLEMQVRRSENLMKHEDEIRARPKRTWFESQREKAEAKKVSKAELNGLELPEKRAPMSRKQRKREELKEERGYKKTKADRVVKAQRGGVKAQAKKDAKKIVRKMEAKDGMKKGRSAPKKGGFKGKPKGRK</sequence>
<feature type="region of interest" description="Disordered" evidence="8">
    <location>
        <begin position="257"/>
        <end position="339"/>
    </location>
</feature>
<keyword evidence="7" id="KW-0175">Coiled coil</keyword>
<feature type="compositionally biased region" description="Basic and acidic residues" evidence="8">
    <location>
        <begin position="272"/>
        <end position="291"/>
    </location>
</feature>
<dbReference type="PANTHER" id="PTHR47959:SF1">
    <property type="entry name" value="ATP-DEPENDENT RNA HELICASE DBPA"/>
    <property type="match status" value="1"/>
</dbReference>
<dbReference type="EMBL" id="HF935855">
    <property type="protein sequence ID" value="CCX13620.1"/>
    <property type="molecule type" value="Genomic_DNA"/>
</dbReference>
<dbReference type="GO" id="GO:0005829">
    <property type="term" value="C:cytosol"/>
    <property type="evidence" value="ECO:0007669"/>
    <property type="project" value="TreeGrafter"/>
</dbReference>
<dbReference type="AlphaFoldDB" id="U4L7J8"/>
<organism evidence="10 11">
    <name type="scientific">Pyronema omphalodes (strain CBS 100304)</name>
    <name type="common">Pyronema confluens</name>
    <dbReference type="NCBI Taxonomy" id="1076935"/>
    <lineage>
        <taxon>Eukaryota</taxon>
        <taxon>Fungi</taxon>
        <taxon>Dikarya</taxon>
        <taxon>Ascomycota</taxon>
        <taxon>Pezizomycotina</taxon>
        <taxon>Pezizomycetes</taxon>
        <taxon>Pezizales</taxon>
        <taxon>Pyronemataceae</taxon>
        <taxon>Pyronema</taxon>
    </lineage>
</organism>